<evidence type="ECO:0000313" key="2">
    <source>
        <dbReference type="EMBL" id="KAK7065561.1"/>
    </source>
</evidence>
<dbReference type="PANTHER" id="PTHR31854">
    <property type="entry name" value="TUBULIN POLYGLUTAMYLASE COMPLEX SUBUNIT 2"/>
    <property type="match status" value="1"/>
</dbReference>
<accession>A0AAN8WKH0</accession>
<dbReference type="Proteomes" id="UP001381693">
    <property type="component" value="Unassembled WGS sequence"/>
</dbReference>
<dbReference type="InterPro" id="IPR039231">
    <property type="entry name" value="TPGS2"/>
</dbReference>
<reference evidence="2 3" key="1">
    <citation type="submission" date="2023-11" db="EMBL/GenBank/DDBJ databases">
        <title>Halocaridina rubra genome assembly.</title>
        <authorList>
            <person name="Smith C."/>
        </authorList>
    </citation>
    <scope>NUCLEOTIDE SEQUENCE [LARGE SCALE GENOMIC DNA]</scope>
    <source>
        <strain evidence="2">EP-1</strain>
        <tissue evidence="2">Whole</tissue>
    </source>
</reference>
<sequence>MDSRRERDCNFVTDLTLDLVETLRGVGGVQDVSVVVRGGVERAAVVAWEQRHNVVLPATLRALFTATDGFKLTWNYATAGKVLPLGNMEIHPLGRVNRLGSGRGSGDPLAPSITDLALAEDPPTPPEPMRPGCIRPQPPPSPPSFHSSKMFEIDSCQGYGRVVLAYPGRGDNFSEGSYWFIDLSLRPHLLAPDTTTYWRLMLAHLGMPQWQALVAGLGLTPWARQWYEVVAGHLLEGPRTPRMGGQPPDLVNKLDWSVFKNKKTHKATAKPTKEATGKETTPKEGAKDGNKDNAAKENTASKKE</sequence>
<dbReference type="AlphaFoldDB" id="A0AAN8WKH0"/>
<evidence type="ECO:0000256" key="1">
    <source>
        <dbReference type="SAM" id="MobiDB-lite"/>
    </source>
</evidence>
<keyword evidence="3" id="KW-1185">Reference proteome</keyword>
<protein>
    <submittedName>
        <fullName evidence="2">Tubulin polyglutamylase complex subunit 2</fullName>
    </submittedName>
</protein>
<dbReference type="PANTHER" id="PTHR31854:SF2">
    <property type="entry name" value="TUBULIN POLYGLUTAMYLASE COMPLEX SUBUNIT 2"/>
    <property type="match status" value="1"/>
</dbReference>
<proteinExistence type="predicted"/>
<gene>
    <name evidence="2" type="primary">TPGS2</name>
    <name evidence="2" type="ORF">SK128_005708</name>
</gene>
<feature type="region of interest" description="Disordered" evidence="1">
    <location>
        <begin position="99"/>
        <end position="144"/>
    </location>
</feature>
<dbReference type="EMBL" id="JAXCGZ010020758">
    <property type="protein sequence ID" value="KAK7065561.1"/>
    <property type="molecule type" value="Genomic_DNA"/>
</dbReference>
<name>A0AAN8WKH0_HALRR</name>
<evidence type="ECO:0000313" key="3">
    <source>
        <dbReference type="Proteomes" id="UP001381693"/>
    </source>
</evidence>
<feature type="region of interest" description="Disordered" evidence="1">
    <location>
        <begin position="262"/>
        <end position="304"/>
    </location>
</feature>
<comment type="caution">
    <text evidence="2">The sequence shown here is derived from an EMBL/GenBank/DDBJ whole genome shotgun (WGS) entry which is preliminary data.</text>
</comment>
<organism evidence="2 3">
    <name type="scientific">Halocaridina rubra</name>
    <name type="common">Hawaiian red shrimp</name>
    <dbReference type="NCBI Taxonomy" id="373956"/>
    <lineage>
        <taxon>Eukaryota</taxon>
        <taxon>Metazoa</taxon>
        <taxon>Ecdysozoa</taxon>
        <taxon>Arthropoda</taxon>
        <taxon>Crustacea</taxon>
        <taxon>Multicrustacea</taxon>
        <taxon>Malacostraca</taxon>
        <taxon>Eumalacostraca</taxon>
        <taxon>Eucarida</taxon>
        <taxon>Decapoda</taxon>
        <taxon>Pleocyemata</taxon>
        <taxon>Caridea</taxon>
        <taxon>Atyoidea</taxon>
        <taxon>Atyidae</taxon>
        <taxon>Halocaridina</taxon>
    </lineage>
</organism>
<feature type="compositionally biased region" description="Basic and acidic residues" evidence="1">
    <location>
        <begin position="271"/>
        <end position="304"/>
    </location>
</feature>